<accession>A0ABN2W1M3</accession>
<dbReference type="EMBL" id="BAAAPE010000009">
    <property type="protein sequence ID" value="GAA2080290.1"/>
    <property type="molecule type" value="Genomic_DNA"/>
</dbReference>
<evidence type="ECO:0000313" key="2">
    <source>
        <dbReference type="EMBL" id="GAA2080290.1"/>
    </source>
</evidence>
<feature type="compositionally biased region" description="Basic and acidic residues" evidence="1">
    <location>
        <begin position="15"/>
        <end position="49"/>
    </location>
</feature>
<gene>
    <name evidence="2" type="ORF">GCM10009801_38500</name>
</gene>
<keyword evidence="3" id="KW-1185">Reference proteome</keyword>
<reference evidence="2 3" key="1">
    <citation type="journal article" date="2019" name="Int. J. Syst. Evol. Microbiol.">
        <title>The Global Catalogue of Microorganisms (GCM) 10K type strain sequencing project: providing services to taxonomists for standard genome sequencing and annotation.</title>
        <authorList>
            <consortium name="The Broad Institute Genomics Platform"/>
            <consortium name="The Broad Institute Genome Sequencing Center for Infectious Disease"/>
            <person name="Wu L."/>
            <person name="Ma J."/>
        </authorList>
    </citation>
    <scope>NUCLEOTIDE SEQUENCE [LARGE SCALE GENOMIC DNA]</scope>
    <source>
        <strain evidence="2 3">JCM 15478</strain>
    </source>
</reference>
<evidence type="ECO:0000256" key="1">
    <source>
        <dbReference type="SAM" id="MobiDB-lite"/>
    </source>
</evidence>
<protein>
    <submittedName>
        <fullName evidence="2">Uncharacterized protein</fullName>
    </submittedName>
</protein>
<sequence>MARQVQGAAEVADVPGRDGGRGPLLRDREPPVADARVDGAEDGAERARDGTPSGDRPQRDGIPAPVPAVVPVPARCPCCAGPVPRAARGRPRTYCSRACRQRAYRARRADRA</sequence>
<organism evidence="2 3">
    <name type="scientific">Streptomyces albiaxialis</name>
    <dbReference type="NCBI Taxonomy" id="329523"/>
    <lineage>
        <taxon>Bacteria</taxon>
        <taxon>Bacillati</taxon>
        <taxon>Actinomycetota</taxon>
        <taxon>Actinomycetes</taxon>
        <taxon>Kitasatosporales</taxon>
        <taxon>Streptomycetaceae</taxon>
        <taxon>Streptomyces</taxon>
    </lineage>
</organism>
<name>A0ABN2W1M3_9ACTN</name>
<comment type="caution">
    <text evidence="2">The sequence shown here is derived from an EMBL/GenBank/DDBJ whole genome shotgun (WGS) entry which is preliminary data.</text>
</comment>
<evidence type="ECO:0000313" key="3">
    <source>
        <dbReference type="Proteomes" id="UP001500016"/>
    </source>
</evidence>
<feature type="region of interest" description="Disordered" evidence="1">
    <location>
        <begin position="1"/>
        <end position="66"/>
    </location>
</feature>
<proteinExistence type="predicted"/>
<dbReference type="Proteomes" id="UP001500016">
    <property type="component" value="Unassembled WGS sequence"/>
</dbReference>